<dbReference type="GO" id="GO:0005886">
    <property type="term" value="C:plasma membrane"/>
    <property type="evidence" value="ECO:0007669"/>
    <property type="project" value="UniProtKB-SubCell"/>
</dbReference>
<evidence type="ECO:0000256" key="3">
    <source>
        <dbReference type="ARBA" id="ARBA00022475"/>
    </source>
</evidence>
<organism evidence="14 15">
    <name type="scientific">Candidatus Ornithomonoglobus intestinigallinarum</name>
    <dbReference type="NCBI Taxonomy" id="2840894"/>
    <lineage>
        <taxon>Bacteria</taxon>
        <taxon>Bacillati</taxon>
        <taxon>Bacillota</taxon>
        <taxon>Clostridia</taxon>
        <taxon>Candidatus Ornithomonoglobus</taxon>
    </lineage>
</organism>
<comment type="subcellular location">
    <subcellularLocation>
        <location evidence="1">Cell membrane</location>
        <topology evidence="1">Multi-pass membrane protein</topology>
    </subcellularLocation>
</comment>
<dbReference type="Gene3D" id="3.10.580.10">
    <property type="entry name" value="CBS-domain"/>
    <property type="match status" value="1"/>
</dbReference>
<keyword evidence="7 9" id="KW-0129">CBS domain</keyword>
<evidence type="ECO:0000256" key="7">
    <source>
        <dbReference type="ARBA" id="ARBA00023122"/>
    </source>
</evidence>
<comment type="similarity">
    <text evidence="2">Belongs to the UPF0053 family.</text>
</comment>
<feature type="transmembrane region" description="Helical" evidence="11">
    <location>
        <begin position="140"/>
        <end position="162"/>
    </location>
</feature>
<evidence type="ECO:0000256" key="8">
    <source>
        <dbReference type="ARBA" id="ARBA00023136"/>
    </source>
</evidence>
<dbReference type="SUPFAM" id="SSF56176">
    <property type="entry name" value="FAD-binding/transporter-associated domain-like"/>
    <property type="match status" value="1"/>
</dbReference>
<dbReference type="PROSITE" id="PS51846">
    <property type="entry name" value="CNNM"/>
    <property type="match status" value="1"/>
</dbReference>
<keyword evidence="3" id="KW-1003">Cell membrane</keyword>
<evidence type="ECO:0000256" key="9">
    <source>
        <dbReference type="PROSITE-ProRule" id="PRU00703"/>
    </source>
</evidence>
<feature type="transmembrane region" description="Helical" evidence="11">
    <location>
        <begin position="6"/>
        <end position="31"/>
    </location>
</feature>
<evidence type="ECO:0000256" key="10">
    <source>
        <dbReference type="PROSITE-ProRule" id="PRU01193"/>
    </source>
</evidence>
<evidence type="ECO:0000256" key="1">
    <source>
        <dbReference type="ARBA" id="ARBA00004651"/>
    </source>
</evidence>
<dbReference type="InterPro" id="IPR036318">
    <property type="entry name" value="FAD-bd_PCMH-like_sf"/>
</dbReference>
<evidence type="ECO:0000259" key="13">
    <source>
        <dbReference type="PROSITE" id="PS51846"/>
    </source>
</evidence>
<evidence type="ECO:0000256" key="5">
    <source>
        <dbReference type="ARBA" id="ARBA00022737"/>
    </source>
</evidence>
<reference evidence="14" key="1">
    <citation type="submission" date="2020-10" db="EMBL/GenBank/DDBJ databases">
        <authorList>
            <person name="Gilroy R."/>
        </authorList>
    </citation>
    <scope>NUCLEOTIDE SEQUENCE</scope>
    <source>
        <strain evidence="14">CHK181-108</strain>
    </source>
</reference>
<reference evidence="14" key="2">
    <citation type="journal article" date="2021" name="PeerJ">
        <title>Extensive microbial diversity within the chicken gut microbiome revealed by metagenomics and culture.</title>
        <authorList>
            <person name="Gilroy R."/>
            <person name="Ravi A."/>
            <person name="Getino M."/>
            <person name="Pursley I."/>
            <person name="Horton D.L."/>
            <person name="Alikhan N.F."/>
            <person name="Baker D."/>
            <person name="Gharbi K."/>
            <person name="Hall N."/>
            <person name="Watson M."/>
            <person name="Adriaenssens E.M."/>
            <person name="Foster-Nyarko E."/>
            <person name="Jarju S."/>
            <person name="Secka A."/>
            <person name="Antonio M."/>
            <person name="Oren A."/>
            <person name="Chaudhuri R.R."/>
            <person name="La Ragione R."/>
            <person name="Hildebrand F."/>
            <person name="Pallen M.J."/>
        </authorList>
    </citation>
    <scope>NUCLEOTIDE SEQUENCE</scope>
    <source>
        <strain evidence="14">CHK181-108</strain>
    </source>
</reference>
<dbReference type="SUPFAM" id="SSF54631">
    <property type="entry name" value="CBS-domain pair"/>
    <property type="match status" value="1"/>
</dbReference>
<evidence type="ECO:0000313" key="15">
    <source>
        <dbReference type="Proteomes" id="UP000824165"/>
    </source>
</evidence>
<dbReference type="Pfam" id="PF01595">
    <property type="entry name" value="CNNM"/>
    <property type="match status" value="1"/>
</dbReference>
<evidence type="ECO:0000256" key="11">
    <source>
        <dbReference type="SAM" id="Phobius"/>
    </source>
</evidence>
<evidence type="ECO:0000256" key="2">
    <source>
        <dbReference type="ARBA" id="ARBA00006337"/>
    </source>
</evidence>
<evidence type="ECO:0000313" key="14">
    <source>
        <dbReference type="EMBL" id="HIT85669.1"/>
    </source>
</evidence>
<feature type="transmembrane region" description="Helical" evidence="11">
    <location>
        <begin position="102"/>
        <end position="128"/>
    </location>
</feature>
<name>A0A9D1H569_9FIRM</name>
<proteinExistence type="inferred from homology"/>
<dbReference type="InterPro" id="IPR046342">
    <property type="entry name" value="CBS_dom_sf"/>
</dbReference>
<feature type="transmembrane region" description="Helical" evidence="11">
    <location>
        <begin position="62"/>
        <end position="82"/>
    </location>
</feature>
<protein>
    <submittedName>
        <fullName evidence="14">HlyC/CorC family transporter</fullName>
    </submittedName>
</protein>
<dbReference type="PROSITE" id="PS51371">
    <property type="entry name" value="CBS"/>
    <property type="match status" value="1"/>
</dbReference>
<dbReference type="InterPro" id="IPR002550">
    <property type="entry name" value="CNNM"/>
</dbReference>
<dbReference type="PANTHER" id="PTHR43099:SF2">
    <property type="entry name" value="UPF0053 PROTEIN YRKA"/>
    <property type="match status" value="1"/>
</dbReference>
<feature type="domain" description="CNNM transmembrane" evidence="13">
    <location>
        <begin position="2"/>
        <end position="206"/>
    </location>
</feature>
<dbReference type="SMART" id="SM01091">
    <property type="entry name" value="CorC_HlyC"/>
    <property type="match status" value="1"/>
</dbReference>
<dbReference type="InterPro" id="IPR044751">
    <property type="entry name" value="Ion_transp-like_CBS"/>
</dbReference>
<evidence type="ECO:0000256" key="4">
    <source>
        <dbReference type="ARBA" id="ARBA00022692"/>
    </source>
</evidence>
<dbReference type="Proteomes" id="UP000824165">
    <property type="component" value="Unassembled WGS sequence"/>
</dbReference>
<dbReference type="AlphaFoldDB" id="A0A9D1H569"/>
<dbReference type="Gene3D" id="3.30.465.10">
    <property type="match status" value="1"/>
</dbReference>
<keyword evidence="6 10" id="KW-1133">Transmembrane helix</keyword>
<feature type="domain" description="CBS" evidence="12">
    <location>
        <begin position="289"/>
        <end position="348"/>
    </location>
</feature>
<comment type="caution">
    <text evidence="14">The sequence shown here is derived from an EMBL/GenBank/DDBJ whole genome shotgun (WGS) entry which is preliminary data.</text>
</comment>
<evidence type="ECO:0000259" key="12">
    <source>
        <dbReference type="PROSITE" id="PS51371"/>
    </source>
</evidence>
<accession>A0A9D1H569</accession>
<evidence type="ECO:0000256" key="6">
    <source>
        <dbReference type="ARBA" id="ARBA00022989"/>
    </source>
</evidence>
<dbReference type="GO" id="GO:0050660">
    <property type="term" value="F:flavin adenine dinucleotide binding"/>
    <property type="evidence" value="ECO:0007669"/>
    <property type="project" value="InterPro"/>
</dbReference>
<keyword evidence="5" id="KW-0677">Repeat</keyword>
<dbReference type="InterPro" id="IPR051676">
    <property type="entry name" value="UPF0053_domain"/>
</dbReference>
<dbReference type="Pfam" id="PF00571">
    <property type="entry name" value="CBS"/>
    <property type="match status" value="1"/>
</dbReference>
<dbReference type="PANTHER" id="PTHR43099">
    <property type="entry name" value="UPF0053 PROTEIN YRKA"/>
    <property type="match status" value="1"/>
</dbReference>
<keyword evidence="4 10" id="KW-0812">Transmembrane</keyword>
<dbReference type="Pfam" id="PF03471">
    <property type="entry name" value="CorC_HlyC"/>
    <property type="match status" value="1"/>
</dbReference>
<dbReference type="CDD" id="cd04590">
    <property type="entry name" value="CBS_pair_CorC_HlyC_assoc"/>
    <property type="match status" value="1"/>
</dbReference>
<dbReference type="EMBL" id="DVLU01000071">
    <property type="protein sequence ID" value="HIT85669.1"/>
    <property type="molecule type" value="Genomic_DNA"/>
</dbReference>
<gene>
    <name evidence="14" type="ORF">IAA60_07185</name>
</gene>
<dbReference type="InterPro" id="IPR016169">
    <property type="entry name" value="FAD-bd_PCMH_sub2"/>
</dbReference>
<keyword evidence="8 10" id="KW-0472">Membrane</keyword>
<sequence>MILTTIIWQIVLQVILIFLNAVFACTEIAVISVNDNKLEKMAAEGNKRAVKLFNLTKQPARFLATIQIAITLSGFLGSAFAADNFAEYLTNWLVGLKIPISASTLNSISVVLITLILSYFTLVFGELVPKRVAMKNAESLALGISSVISFIAKIFSPLVSLLTISTNAVLRLFGIDPNSEDEEVTEEEIRMMVDVGSQKGTIDRDEKEMIQNVFEFDDLTADEIATHRTDVLMLDLEDSMEEWEETIYANHHSYYPVCNGSVDDISGVLYVREYLLLKDRSRENVLKHAVKPAYFVPHSIRADLLFENMKNTGHYFAIVLDEYGGVSGIITIFDLIEEIIGDLNSGDLEYNDTEIKQIDERTWEILGSAPIDDVAKELKLKLEEGDFDTFGGYILHNLGYIPSDGDTPQLKAGDMSIKVIEVKDHRIISTLIKIEEKAETPENEKED</sequence>
<dbReference type="InterPro" id="IPR000644">
    <property type="entry name" value="CBS_dom"/>
</dbReference>
<dbReference type="InterPro" id="IPR005170">
    <property type="entry name" value="Transptr-assoc_dom"/>
</dbReference>